<feature type="compositionally biased region" description="Acidic residues" evidence="2">
    <location>
        <begin position="11"/>
        <end position="20"/>
    </location>
</feature>
<evidence type="ECO:0000313" key="3">
    <source>
        <dbReference type="EMBL" id="KAF5391523.1"/>
    </source>
</evidence>
<protein>
    <submittedName>
        <fullName evidence="3">Uncharacterized protein</fullName>
    </submittedName>
</protein>
<dbReference type="Proteomes" id="UP000518752">
    <property type="component" value="Unassembled WGS sequence"/>
</dbReference>
<dbReference type="EMBL" id="JAACJN010000009">
    <property type="protein sequence ID" value="KAF5391523.1"/>
    <property type="molecule type" value="Genomic_DNA"/>
</dbReference>
<proteinExistence type="predicted"/>
<comment type="caution">
    <text evidence="3">The sequence shown here is derived from an EMBL/GenBank/DDBJ whole genome shotgun (WGS) entry which is preliminary data.</text>
</comment>
<dbReference type="AlphaFoldDB" id="A0A8H5MEY3"/>
<gene>
    <name evidence="3" type="ORF">D9757_002507</name>
</gene>
<organism evidence="3 4">
    <name type="scientific">Collybiopsis confluens</name>
    <dbReference type="NCBI Taxonomy" id="2823264"/>
    <lineage>
        <taxon>Eukaryota</taxon>
        <taxon>Fungi</taxon>
        <taxon>Dikarya</taxon>
        <taxon>Basidiomycota</taxon>
        <taxon>Agaricomycotina</taxon>
        <taxon>Agaricomycetes</taxon>
        <taxon>Agaricomycetidae</taxon>
        <taxon>Agaricales</taxon>
        <taxon>Marasmiineae</taxon>
        <taxon>Omphalotaceae</taxon>
        <taxon>Collybiopsis</taxon>
    </lineage>
</organism>
<keyword evidence="4" id="KW-1185">Reference proteome</keyword>
<keyword evidence="1" id="KW-0175">Coiled coil</keyword>
<reference evidence="3 4" key="1">
    <citation type="journal article" date="2020" name="ISME J.">
        <title>Uncovering the hidden diversity of litter-decomposition mechanisms in mushroom-forming fungi.</title>
        <authorList>
            <person name="Floudas D."/>
            <person name="Bentzer J."/>
            <person name="Ahren D."/>
            <person name="Johansson T."/>
            <person name="Persson P."/>
            <person name="Tunlid A."/>
        </authorList>
    </citation>
    <scope>NUCLEOTIDE SEQUENCE [LARGE SCALE GENOMIC DNA]</scope>
    <source>
        <strain evidence="3 4">CBS 406.79</strain>
    </source>
</reference>
<evidence type="ECO:0000256" key="2">
    <source>
        <dbReference type="SAM" id="MobiDB-lite"/>
    </source>
</evidence>
<feature type="region of interest" description="Disordered" evidence="2">
    <location>
        <begin position="1"/>
        <end position="70"/>
    </location>
</feature>
<feature type="compositionally biased region" description="Polar residues" evidence="2">
    <location>
        <begin position="48"/>
        <end position="66"/>
    </location>
</feature>
<dbReference type="OrthoDB" id="4179406at2759"/>
<feature type="coiled-coil region" evidence="1">
    <location>
        <begin position="302"/>
        <end position="329"/>
    </location>
</feature>
<sequence length="459" mass="51021">MSGQKHVNFRDEEEWEDLSDEQVTPRSSSLPASPSRSSKNTRKRKQLLSRNTQSPRNTAPANSRSSAAKREFPTDEWIKGGLDFVKFFIRYTVDVLAGGIHLLRKPLSFLIFLWLFALITSRISATLKMAIKPLCIIPGISSMDLCRTNYASFKIPKTKGTSESVAQWADYPGLMNAQTLTFETLLDESIGGSKLSLDIKKAEMATSDLVALVKYSKLTSKEMLAESLNGFVDDARRTGRGLQKLGSKVGGAVDSILAVNDYAVNAIAAAQALPPPSSNRSSLPLQSTHKQNHAMSVLSSTIEKLIVEAEVQLSNLEQLEQRLSVLNELVSREDYSISSAKSELLSNLWTRLGGNRRMLRRFNDHLKLLGGLGEYRRRALAHVVFALQTLRALSDEMEDMRERVSEPELAGSQIPVEVHMKSIQHGLQRLKDSRVKAKEREEEALKSVLGTEHFAVLEG</sequence>
<feature type="compositionally biased region" description="Low complexity" evidence="2">
    <location>
        <begin position="25"/>
        <end position="38"/>
    </location>
</feature>
<evidence type="ECO:0000256" key="1">
    <source>
        <dbReference type="SAM" id="Coils"/>
    </source>
</evidence>
<evidence type="ECO:0000313" key="4">
    <source>
        <dbReference type="Proteomes" id="UP000518752"/>
    </source>
</evidence>
<name>A0A8H5MEY3_9AGAR</name>
<accession>A0A8H5MEY3</accession>